<evidence type="ECO:0008006" key="11">
    <source>
        <dbReference type="Google" id="ProtNLM"/>
    </source>
</evidence>
<feature type="transmembrane region" description="Helical" evidence="8">
    <location>
        <begin position="274"/>
        <end position="297"/>
    </location>
</feature>
<evidence type="ECO:0000256" key="7">
    <source>
        <dbReference type="ARBA" id="ARBA00023136"/>
    </source>
</evidence>
<feature type="transmembrane region" description="Helical" evidence="8">
    <location>
        <begin position="151"/>
        <end position="172"/>
    </location>
</feature>
<keyword evidence="10" id="KW-1185">Reference proteome</keyword>
<keyword evidence="4" id="KW-1003">Cell membrane</keyword>
<evidence type="ECO:0000256" key="5">
    <source>
        <dbReference type="ARBA" id="ARBA00022692"/>
    </source>
</evidence>
<evidence type="ECO:0000256" key="6">
    <source>
        <dbReference type="ARBA" id="ARBA00022989"/>
    </source>
</evidence>
<dbReference type="FunCoup" id="W0RIN2">
    <property type="interactions" value="407"/>
</dbReference>
<dbReference type="RefSeq" id="WP_025411764.1">
    <property type="nucleotide sequence ID" value="NZ_CP007128.1"/>
</dbReference>
<dbReference type="InterPro" id="IPR002549">
    <property type="entry name" value="AI-2E-like"/>
</dbReference>
<dbReference type="InParanoid" id="W0RIN2"/>
<keyword evidence="7 8" id="KW-0472">Membrane</keyword>
<dbReference type="KEGG" id="gba:J421_2755"/>
<evidence type="ECO:0000256" key="8">
    <source>
        <dbReference type="SAM" id="Phobius"/>
    </source>
</evidence>
<comment type="similarity">
    <text evidence="2">Belongs to the autoinducer-2 exporter (AI-2E) (TC 2.A.86) family.</text>
</comment>
<name>W0RIN2_9BACT</name>
<proteinExistence type="inferred from homology"/>
<dbReference type="STRING" id="861299.J421_2755"/>
<feature type="transmembrane region" description="Helical" evidence="8">
    <location>
        <begin position="309"/>
        <end position="338"/>
    </location>
</feature>
<evidence type="ECO:0000256" key="3">
    <source>
        <dbReference type="ARBA" id="ARBA00022448"/>
    </source>
</evidence>
<evidence type="ECO:0000256" key="1">
    <source>
        <dbReference type="ARBA" id="ARBA00004651"/>
    </source>
</evidence>
<dbReference type="PANTHER" id="PTHR21716">
    <property type="entry name" value="TRANSMEMBRANE PROTEIN"/>
    <property type="match status" value="1"/>
</dbReference>
<feature type="transmembrane region" description="Helical" evidence="8">
    <location>
        <begin position="213"/>
        <end position="235"/>
    </location>
</feature>
<protein>
    <recommendedName>
        <fullName evidence="11">Permease</fullName>
    </recommendedName>
</protein>
<comment type="subcellular location">
    <subcellularLocation>
        <location evidence="1">Cell membrane</location>
        <topology evidence="1">Multi-pass membrane protein</topology>
    </subcellularLocation>
</comment>
<evidence type="ECO:0000256" key="4">
    <source>
        <dbReference type="ARBA" id="ARBA00022475"/>
    </source>
</evidence>
<dbReference type="Pfam" id="PF01594">
    <property type="entry name" value="AI-2E_transport"/>
    <property type="match status" value="1"/>
</dbReference>
<organism evidence="9 10">
    <name type="scientific">Gemmatirosa kalamazoonensis</name>
    <dbReference type="NCBI Taxonomy" id="861299"/>
    <lineage>
        <taxon>Bacteria</taxon>
        <taxon>Pseudomonadati</taxon>
        <taxon>Gemmatimonadota</taxon>
        <taxon>Gemmatimonadia</taxon>
        <taxon>Gemmatimonadales</taxon>
        <taxon>Gemmatimonadaceae</taxon>
        <taxon>Gemmatirosa</taxon>
    </lineage>
</organism>
<feature type="transmembrane region" description="Helical" evidence="8">
    <location>
        <begin position="241"/>
        <end position="267"/>
    </location>
</feature>
<feature type="transmembrane region" description="Helical" evidence="8">
    <location>
        <begin position="12"/>
        <end position="29"/>
    </location>
</feature>
<dbReference type="OrthoDB" id="5761230at2"/>
<evidence type="ECO:0000313" key="9">
    <source>
        <dbReference type="EMBL" id="AHG90292.1"/>
    </source>
</evidence>
<reference evidence="9 10" key="1">
    <citation type="journal article" date="2014" name="Genome Announc.">
        <title>Genome Sequence and Methylome of Soil Bacterium Gemmatirosa kalamazoonensis KBS708T, a Member of the Rarely Cultivated Gemmatimonadetes Phylum.</title>
        <authorList>
            <person name="Debruyn J.M."/>
            <person name="Radosevich M."/>
            <person name="Wommack K.E."/>
            <person name="Polson S.W."/>
            <person name="Hauser L.J."/>
            <person name="Fawaz M.N."/>
            <person name="Korlach J."/>
            <person name="Tsai Y.C."/>
        </authorList>
    </citation>
    <scope>NUCLEOTIDE SEQUENCE [LARGE SCALE GENOMIC DNA]</scope>
    <source>
        <strain evidence="9 10">KBS708</strain>
    </source>
</reference>
<dbReference type="eggNOG" id="COG0628">
    <property type="taxonomic scope" value="Bacteria"/>
</dbReference>
<dbReference type="EMBL" id="CP007128">
    <property type="protein sequence ID" value="AHG90292.1"/>
    <property type="molecule type" value="Genomic_DNA"/>
</dbReference>
<dbReference type="PANTHER" id="PTHR21716:SF53">
    <property type="entry name" value="PERMEASE PERM-RELATED"/>
    <property type="match status" value="1"/>
</dbReference>
<keyword evidence="3" id="KW-0813">Transport</keyword>
<evidence type="ECO:0000256" key="2">
    <source>
        <dbReference type="ARBA" id="ARBA00009773"/>
    </source>
</evidence>
<feature type="transmembrane region" description="Helical" evidence="8">
    <location>
        <begin position="35"/>
        <end position="55"/>
    </location>
</feature>
<keyword evidence="6 8" id="KW-1133">Transmembrane helix</keyword>
<keyword evidence="5 8" id="KW-0812">Transmembrane</keyword>
<sequence length="394" mass="42706">MTVGAPRRFRFAPILTATVLTVLLLWLFGSVADVLLLLFIAILLSLYLGAVADAVSRRTRLPRKLALVLAVLLTLLAVAGLFWLLVPPVVSQTQALFRVLPNYMTAWDAKIDQLVRRIPALSGVVKPGQHQALMAFYKQGEGLLNDVVPKLFSFVHASIDVFSVAVMALYLAMHPSLYREWLIALFPPVHRELVRDVLGEAASQLRSWIVGQLTAMFVLAVLTAIGLYALGVPYWLTFGVFTGAVAIVPFFGTLLSTLLPALFVLALPGGGTKALFVVLLGVVIHLIEGNFVGPYIASKRVEIPPVLSIMAVLVVGKLLGGVGLIVAVPTLATLMVVVRRILINRIYEGQGFRRATRDQPLLLRVPPADGEGVLVPAAPQVDLIAITERVRRTA</sequence>
<feature type="transmembrane region" description="Helical" evidence="8">
    <location>
        <begin position="67"/>
        <end position="86"/>
    </location>
</feature>
<dbReference type="GO" id="GO:0005886">
    <property type="term" value="C:plasma membrane"/>
    <property type="evidence" value="ECO:0007669"/>
    <property type="project" value="UniProtKB-SubCell"/>
</dbReference>
<dbReference type="AlphaFoldDB" id="W0RIN2"/>
<accession>W0RIN2</accession>
<dbReference type="Proteomes" id="UP000019151">
    <property type="component" value="Chromosome"/>
</dbReference>
<gene>
    <name evidence="9" type="ORF">J421_2755</name>
</gene>
<dbReference type="HOGENOM" id="CLU_031275_1_0_0"/>
<evidence type="ECO:0000313" key="10">
    <source>
        <dbReference type="Proteomes" id="UP000019151"/>
    </source>
</evidence>